<dbReference type="HOGENOM" id="CLU_3100661_0_0_4"/>
<keyword evidence="2" id="KW-1185">Reference proteome</keyword>
<proteinExistence type="predicted"/>
<gene>
    <name evidence="1" type="ORF">BN1208_0320</name>
</gene>
<dbReference type="AlphaFoldDB" id="A0A0D6EUS9"/>
<name>A0A0D6EUS9_9PROT</name>
<accession>A0A0D6EUS9</accession>
<reference evidence="2" key="1">
    <citation type="submission" date="2014-12" db="EMBL/GenBank/DDBJ databases">
        <authorList>
            <person name="Salcher M.M."/>
        </authorList>
    </citation>
    <scope>NUCLEOTIDE SEQUENCE [LARGE SCALE GENOMIC DNA]</scope>
    <source>
        <strain evidence="2">MMS-10A-171</strain>
    </source>
</reference>
<protein>
    <submittedName>
        <fullName evidence="1">Uncharacterized protein</fullName>
    </submittedName>
</protein>
<dbReference type="Proteomes" id="UP000064007">
    <property type="component" value="Chromosome 1"/>
</dbReference>
<dbReference type="STRING" id="1581557.BN1208_0320"/>
<sequence length="51" mass="5793">MIKPQTLTTLKESRIILKLDLLSKLFGDKDKGFLVANHGKSAMLKYVFNNI</sequence>
<organism evidence="1 2">
    <name type="scientific">Candidatus Methylopumilus planktonicus</name>
    <dbReference type="NCBI Taxonomy" id="1581557"/>
    <lineage>
        <taxon>Bacteria</taxon>
        <taxon>Pseudomonadati</taxon>
        <taxon>Pseudomonadota</taxon>
        <taxon>Betaproteobacteria</taxon>
        <taxon>Nitrosomonadales</taxon>
        <taxon>Methylophilaceae</taxon>
        <taxon>Candidatus Methylopumilus</taxon>
    </lineage>
</organism>
<dbReference type="EMBL" id="LN827929">
    <property type="protein sequence ID" value="CEZ19214.1"/>
    <property type="molecule type" value="Genomic_DNA"/>
</dbReference>
<dbReference type="KEGG" id="mbat:BN1208_0320"/>
<evidence type="ECO:0000313" key="1">
    <source>
        <dbReference type="EMBL" id="CEZ19214.1"/>
    </source>
</evidence>
<evidence type="ECO:0000313" key="2">
    <source>
        <dbReference type="Proteomes" id="UP000064007"/>
    </source>
</evidence>